<evidence type="ECO:0000259" key="1">
    <source>
        <dbReference type="PROSITE" id="PS51186"/>
    </source>
</evidence>
<dbReference type="InterPro" id="IPR051531">
    <property type="entry name" value="N-acetyltransferase"/>
</dbReference>
<dbReference type="PANTHER" id="PTHR43792:SF1">
    <property type="entry name" value="N-ACETYLTRANSFERASE DOMAIN-CONTAINING PROTEIN"/>
    <property type="match status" value="1"/>
</dbReference>
<dbReference type="Proteomes" id="UP001501337">
    <property type="component" value="Unassembled WGS sequence"/>
</dbReference>
<dbReference type="SUPFAM" id="SSF55729">
    <property type="entry name" value="Acyl-CoA N-acyltransferases (Nat)"/>
    <property type="match status" value="1"/>
</dbReference>
<comment type="caution">
    <text evidence="2">The sequence shown here is derived from an EMBL/GenBank/DDBJ whole genome shotgun (WGS) entry which is preliminary data.</text>
</comment>
<proteinExistence type="predicted"/>
<keyword evidence="3" id="KW-1185">Reference proteome</keyword>
<name>A0ABP7NZD7_9GAMM</name>
<reference evidence="3" key="1">
    <citation type="journal article" date="2019" name="Int. J. Syst. Evol. Microbiol.">
        <title>The Global Catalogue of Microorganisms (GCM) 10K type strain sequencing project: providing services to taxonomists for standard genome sequencing and annotation.</title>
        <authorList>
            <consortium name="The Broad Institute Genomics Platform"/>
            <consortium name="The Broad Institute Genome Sequencing Center for Infectious Disease"/>
            <person name="Wu L."/>
            <person name="Ma J."/>
        </authorList>
    </citation>
    <scope>NUCLEOTIDE SEQUENCE [LARGE SCALE GENOMIC DNA]</scope>
    <source>
        <strain evidence="3">JCM 17555</strain>
    </source>
</reference>
<dbReference type="PANTHER" id="PTHR43792">
    <property type="entry name" value="GNAT FAMILY, PUTATIVE (AFU_ORTHOLOGUE AFUA_3G00765)-RELATED-RELATED"/>
    <property type="match status" value="1"/>
</dbReference>
<dbReference type="InterPro" id="IPR000182">
    <property type="entry name" value="GNAT_dom"/>
</dbReference>
<feature type="domain" description="N-acetyltransferase" evidence="1">
    <location>
        <begin position="9"/>
        <end position="167"/>
    </location>
</feature>
<dbReference type="EMBL" id="BAABBO010000007">
    <property type="protein sequence ID" value="GAA3957126.1"/>
    <property type="molecule type" value="Genomic_DNA"/>
</dbReference>
<protein>
    <submittedName>
        <fullName evidence="2">GNAT family N-acetyltransferase</fullName>
    </submittedName>
</protein>
<evidence type="ECO:0000313" key="2">
    <source>
        <dbReference type="EMBL" id="GAA3957126.1"/>
    </source>
</evidence>
<dbReference type="PROSITE" id="PS51186">
    <property type="entry name" value="GNAT"/>
    <property type="match status" value="1"/>
</dbReference>
<dbReference type="Gene3D" id="3.40.630.30">
    <property type="match status" value="1"/>
</dbReference>
<sequence length="167" mass="18560">MIIAETDRLLIREFVFDDAERLAPILGDPAVMEYSINGPLSAEATTRFINACTESYSQHGFGQWALVDLDTQALIGFCGLSCVTINQRQDVEIGYRLARSVWGRGLASEAASEVLTYGFGKKALSSIIAIIAPAHTASIRVAEKAGFSDFETTRYRGWDVRMYRQRR</sequence>
<dbReference type="Pfam" id="PF13302">
    <property type="entry name" value="Acetyltransf_3"/>
    <property type="match status" value="1"/>
</dbReference>
<dbReference type="InterPro" id="IPR016181">
    <property type="entry name" value="Acyl_CoA_acyltransferase"/>
</dbReference>
<organism evidence="2 3">
    <name type="scientific">Allohahella marinimesophila</name>
    <dbReference type="NCBI Taxonomy" id="1054972"/>
    <lineage>
        <taxon>Bacteria</taxon>
        <taxon>Pseudomonadati</taxon>
        <taxon>Pseudomonadota</taxon>
        <taxon>Gammaproteobacteria</taxon>
        <taxon>Oceanospirillales</taxon>
        <taxon>Hahellaceae</taxon>
        <taxon>Allohahella</taxon>
    </lineage>
</organism>
<accession>A0ABP7NZD7</accession>
<gene>
    <name evidence="2" type="ORF">GCM10022278_14620</name>
</gene>
<dbReference type="RefSeq" id="WP_344804817.1">
    <property type="nucleotide sequence ID" value="NZ_BAABBO010000007.1"/>
</dbReference>
<evidence type="ECO:0000313" key="3">
    <source>
        <dbReference type="Proteomes" id="UP001501337"/>
    </source>
</evidence>